<dbReference type="AlphaFoldDB" id="A0A0C9X313"/>
<accession>A0A0C9X313</accession>
<sequence>MRWTQVPSRFGPSKASHSSFPTPPTFDAALEIVPTASKDVCGEGGGEWSDKYHAFQFGFGFGDKGGEGGKGGAERRGGTANSSAQLCISLLAKSADGIGGVTSTVITIVGPRPTTNAICDAHGVVPYKIGVFANLDCKVDVVCRGRM</sequence>
<reference evidence="2 3" key="1">
    <citation type="submission" date="2014-04" db="EMBL/GenBank/DDBJ databases">
        <authorList>
            <consortium name="DOE Joint Genome Institute"/>
            <person name="Kuo A."/>
            <person name="Kohler A."/>
            <person name="Nagy L.G."/>
            <person name="Floudas D."/>
            <person name="Copeland A."/>
            <person name="Barry K.W."/>
            <person name="Cichocki N."/>
            <person name="Veneault-Fourrey C."/>
            <person name="LaButti K."/>
            <person name="Lindquist E.A."/>
            <person name="Lipzen A."/>
            <person name="Lundell T."/>
            <person name="Morin E."/>
            <person name="Murat C."/>
            <person name="Sun H."/>
            <person name="Tunlid A."/>
            <person name="Henrissat B."/>
            <person name="Grigoriev I.V."/>
            <person name="Hibbett D.S."/>
            <person name="Martin F."/>
            <person name="Nordberg H.P."/>
            <person name="Cantor M.N."/>
            <person name="Hua S.X."/>
        </authorList>
    </citation>
    <scope>NUCLEOTIDE SEQUENCE [LARGE SCALE GENOMIC DNA]</scope>
    <source>
        <strain evidence="2 3">LaAM-08-1</strain>
    </source>
</reference>
<keyword evidence="3" id="KW-1185">Reference proteome</keyword>
<feature type="region of interest" description="Disordered" evidence="1">
    <location>
        <begin position="1"/>
        <end position="21"/>
    </location>
</feature>
<gene>
    <name evidence="2" type="ORF">K443DRAFT_126056</name>
</gene>
<evidence type="ECO:0000256" key="1">
    <source>
        <dbReference type="SAM" id="MobiDB-lite"/>
    </source>
</evidence>
<evidence type="ECO:0000313" key="3">
    <source>
        <dbReference type="Proteomes" id="UP000054477"/>
    </source>
</evidence>
<dbReference type="Proteomes" id="UP000054477">
    <property type="component" value="Unassembled WGS sequence"/>
</dbReference>
<dbReference type="EMBL" id="KN838945">
    <property type="protein sequence ID" value="KIJ92031.1"/>
    <property type="molecule type" value="Genomic_DNA"/>
</dbReference>
<proteinExistence type="predicted"/>
<protein>
    <submittedName>
        <fullName evidence="2">Unplaced genomic scaffold K443scaffold_410, whole genome shotgun sequence</fullName>
    </submittedName>
</protein>
<dbReference type="HOGENOM" id="CLU_1768401_0_0_1"/>
<organism evidence="2 3">
    <name type="scientific">Laccaria amethystina LaAM-08-1</name>
    <dbReference type="NCBI Taxonomy" id="1095629"/>
    <lineage>
        <taxon>Eukaryota</taxon>
        <taxon>Fungi</taxon>
        <taxon>Dikarya</taxon>
        <taxon>Basidiomycota</taxon>
        <taxon>Agaricomycotina</taxon>
        <taxon>Agaricomycetes</taxon>
        <taxon>Agaricomycetidae</taxon>
        <taxon>Agaricales</taxon>
        <taxon>Agaricineae</taxon>
        <taxon>Hydnangiaceae</taxon>
        <taxon>Laccaria</taxon>
    </lineage>
</organism>
<name>A0A0C9X313_9AGAR</name>
<reference evidence="3" key="2">
    <citation type="submission" date="2015-01" db="EMBL/GenBank/DDBJ databases">
        <title>Evolutionary Origins and Diversification of the Mycorrhizal Mutualists.</title>
        <authorList>
            <consortium name="DOE Joint Genome Institute"/>
            <consortium name="Mycorrhizal Genomics Consortium"/>
            <person name="Kohler A."/>
            <person name="Kuo A."/>
            <person name="Nagy L.G."/>
            <person name="Floudas D."/>
            <person name="Copeland A."/>
            <person name="Barry K.W."/>
            <person name="Cichocki N."/>
            <person name="Veneault-Fourrey C."/>
            <person name="LaButti K."/>
            <person name="Lindquist E.A."/>
            <person name="Lipzen A."/>
            <person name="Lundell T."/>
            <person name="Morin E."/>
            <person name="Murat C."/>
            <person name="Riley R."/>
            <person name="Ohm R."/>
            <person name="Sun H."/>
            <person name="Tunlid A."/>
            <person name="Henrissat B."/>
            <person name="Grigoriev I.V."/>
            <person name="Hibbett D.S."/>
            <person name="Martin F."/>
        </authorList>
    </citation>
    <scope>NUCLEOTIDE SEQUENCE [LARGE SCALE GENOMIC DNA]</scope>
    <source>
        <strain evidence="3">LaAM-08-1</strain>
    </source>
</reference>
<evidence type="ECO:0000313" key="2">
    <source>
        <dbReference type="EMBL" id="KIJ92031.1"/>
    </source>
</evidence>